<evidence type="ECO:0000256" key="7">
    <source>
        <dbReference type="ARBA" id="ARBA00022984"/>
    </source>
</evidence>
<keyword evidence="5 10" id="KW-0067">ATP-binding</keyword>
<dbReference type="Pfam" id="PF02875">
    <property type="entry name" value="Mur_ligase_C"/>
    <property type="match status" value="1"/>
</dbReference>
<dbReference type="NCBIfam" id="TIGR01143">
    <property type="entry name" value="murF"/>
    <property type="match status" value="1"/>
</dbReference>
<feature type="binding site" evidence="10">
    <location>
        <begin position="108"/>
        <end position="114"/>
    </location>
    <ligand>
        <name>ATP</name>
        <dbReference type="ChEBI" id="CHEBI:30616"/>
    </ligand>
</feature>
<evidence type="ECO:0000256" key="4">
    <source>
        <dbReference type="ARBA" id="ARBA00022741"/>
    </source>
</evidence>
<comment type="similarity">
    <text evidence="10">Belongs to the MurCDEF family. MurF subfamily.</text>
</comment>
<dbReference type="Gene3D" id="3.40.1390.10">
    <property type="entry name" value="MurE/MurF, N-terminal domain"/>
    <property type="match status" value="1"/>
</dbReference>
<evidence type="ECO:0000256" key="6">
    <source>
        <dbReference type="ARBA" id="ARBA00022960"/>
    </source>
</evidence>
<evidence type="ECO:0000259" key="13">
    <source>
        <dbReference type="Pfam" id="PF02875"/>
    </source>
</evidence>
<name>A0ABS4KFX9_9FIRM</name>
<proteinExistence type="inferred from homology"/>
<evidence type="ECO:0000256" key="8">
    <source>
        <dbReference type="ARBA" id="ARBA00023306"/>
    </source>
</evidence>
<dbReference type="EMBL" id="JAGGLI010000003">
    <property type="protein sequence ID" value="MBP2026673.1"/>
    <property type="molecule type" value="Genomic_DNA"/>
</dbReference>
<dbReference type="InterPro" id="IPR004101">
    <property type="entry name" value="Mur_ligase_C"/>
</dbReference>
<comment type="caution">
    <text evidence="15">The sequence shown here is derived from an EMBL/GenBank/DDBJ whole genome shotgun (WGS) entry which is preliminary data.</text>
</comment>
<keyword evidence="1 10" id="KW-0963">Cytoplasm</keyword>
<evidence type="ECO:0000256" key="11">
    <source>
        <dbReference type="RuleBase" id="RU004136"/>
    </source>
</evidence>
<dbReference type="Gene3D" id="3.40.1190.10">
    <property type="entry name" value="Mur-like, catalytic domain"/>
    <property type="match status" value="1"/>
</dbReference>
<comment type="subcellular location">
    <subcellularLocation>
        <location evidence="10 11">Cytoplasm</location>
    </subcellularLocation>
</comment>
<dbReference type="SUPFAM" id="SSF63418">
    <property type="entry name" value="MurE/MurF N-terminal domain"/>
    <property type="match status" value="1"/>
</dbReference>
<comment type="function">
    <text evidence="10 11">Involved in cell wall formation. Catalyzes the final step in the synthesis of UDP-N-acetylmuramoyl-pentapeptide, the precursor of murein.</text>
</comment>
<dbReference type="SUPFAM" id="SSF53623">
    <property type="entry name" value="MurD-like peptide ligases, catalytic domain"/>
    <property type="match status" value="1"/>
</dbReference>
<protein>
    <recommendedName>
        <fullName evidence="10 11">UDP-N-acetylmuramoyl-tripeptide--D-alanyl-D-alanine ligase</fullName>
        <ecNumber evidence="10 11">6.3.2.10</ecNumber>
    </recommendedName>
    <alternativeName>
        <fullName evidence="10">D-alanyl-D-alanine-adding enzyme</fullName>
    </alternativeName>
</protein>
<feature type="domain" description="Mur ligase N-terminal catalytic" evidence="12">
    <location>
        <begin position="26"/>
        <end position="73"/>
    </location>
</feature>
<dbReference type="Pfam" id="PF08245">
    <property type="entry name" value="Mur_ligase_M"/>
    <property type="match status" value="1"/>
</dbReference>
<dbReference type="HAMAP" id="MF_02019">
    <property type="entry name" value="MurF"/>
    <property type="match status" value="1"/>
</dbReference>
<evidence type="ECO:0000256" key="2">
    <source>
        <dbReference type="ARBA" id="ARBA00022598"/>
    </source>
</evidence>
<dbReference type="SUPFAM" id="SSF53244">
    <property type="entry name" value="MurD-like peptide ligases, peptide-binding domain"/>
    <property type="match status" value="1"/>
</dbReference>
<feature type="domain" description="Mur ligase C-terminal" evidence="13">
    <location>
        <begin position="315"/>
        <end position="439"/>
    </location>
</feature>
<evidence type="ECO:0000256" key="1">
    <source>
        <dbReference type="ARBA" id="ARBA00022490"/>
    </source>
</evidence>
<dbReference type="InterPro" id="IPR000713">
    <property type="entry name" value="Mur_ligase_N"/>
</dbReference>
<evidence type="ECO:0000256" key="5">
    <source>
        <dbReference type="ARBA" id="ARBA00022840"/>
    </source>
</evidence>
<dbReference type="Pfam" id="PF01225">
    <property type="entry name" value="Mur_ligase"/>
    <property type="match status" value="1"/>
</dbReference>
<accession>A0ABS4KFX9</accession>
<dbReference type="GO" id="GO:0047480">
    <property type="term" value="F:UDP-N-acetylmuramoyl-tripeptide-D-alanyl-D-alanine ligase activity"/>
    <property type="evidence" value="ECO:0007669"/>
    <property type="project" value="UniProtKB-EC"/>
</dbReference>
<feature type="domain" description="Mur ligase central" evidence="14">
    <location>
        <begin position="106"/>
        <end position="292"/>
    </location>
</feature>
<organism evidence="15 16">
    <name type="scientific">Acetoanaerobium pronyense</name>
    <dbReference type="NCBI Taxonomy" id="1482736"/>
    <lineage>
        <taxon>Bacteria</taxon>
        <taxon>Bacillati</taxon>
        <taxon>Bacillota</taxon>
        <taxon>Clostridia</taxon>
        <taxon>Peptostreptococcales</taxon>
        <taxon>Filifactoraceae</taxon>
        <taxon>Acetoanaerobium</taxon>
    </lineage>
</organism>
<evidence type="ECO:0000313" key="15">
    <source>
        <dbReference type="EMBL" id="MBP2026673.1"/>
    </source>
</evidence>
<dbReference type="InterPro" id="IPR013221">
    <property type="entry name" value="Mur_ligase_cen"/>
</dbReference>
<dbReference type="PANTHER" id="PTHR43024">
    <property type="entry name" value="UDP-N-ACETYLMURAMOYL-TRIPEPTIDE--D-ALANYL-D-ALANINE LIGASE"/>
    <property type="match status" value="1"/>
</dbReference>
<evidence type="ECO:0000256" key="9">
    <source>
        <dbReference type="ARBA" id="ARBA00023316"/>
    </source>
</evidence>
<dbReference type="EC" id="6.3.2.10" evidence="10 11"/>
<comment type="catalytic activity">
    <reaction evidence="10 11">
        <text>D-alanyl-D-alanine + UDP-N-acetyl-alpha-D-muramoyl-L-alanyl-gamma-D-glutamyl-meso-2,6-diaminopimelate + ATP = UDP-N-acetyl-alpha-D-muramoyl-L-alanyl-gamma-D-glutamyl-meso-2,6-diaminopimeloyl-D-alanyl-D-alanine + ADP + phosphate + H(+)</text>
        <dbReference type="Rhea" id="RHEA:28374"/>
        <dbReference type="ChEBI" id="CHEBI:15378"/>
        <dbReference type="ChEBI" id="CHEBI:30616"/>
        <dbReference type="ChEBI" id="CHEBI:43474"/>
        <dbReference type="ChEBI" id="CHEBI:57822"/>
        <dbReference type="ChEBI" id="CHEBI:61386"/>
        <dbReference type="ChEBI" id="CHEBI:83905"/>
        <dbReference type="ChEBI" id="CHEBI:456216"/>
        <dbReference type="EC" id="6.3.2.10"/>
    </reaction>
</comment>
<keyword evidence="3 10" id="KW-0132">Cell division</keyword>
<comment type="pathway">
    <text evidence="10 11">Cell wall biogenesis; peptidoglycan biosynthesis.</text>
</comment>
<evidence type="ECO:0000256" key="3">
    <source>
        <dbReference type="ARBA" id="ARBA00022618"/>
    </source>
</evidence>
<dbReference type="InterPro" id="IPR005863">
    <property type="entry name" value="UDP-N-AcMur_synth"/>
</dbReference>
<dbReference type="RefSeq" id="WP_209658951.1">
    <property type="nucleotide sequence ID" value="NZ_JAGGLI010000003.1"/>
</dbReference>
<dbReference type="InterPro" id="IPR036565">
    <property type="entry name" value="Mur-like_cat_sf"/>
</dbReference>
<evidence type="ECO:0000313" key="16">
    <source>
        <dbReference type="Proteomes" id="UP001314903"/>
    </source>
</evidence>
<keyword evidence="7 10" id="KW-0573">Peptidoglycan synthesis</keyword>
<dbReference type="InterPro" id="IPR036615">
    <property type="entry name" value="Mur_ligase_C_dom_sf"/>
</dbReference>
<keyword evidence="2 10" id="KW-0436">Ligase</keyword>
<keyword evidence="6 10" id="KW-0133">Cell shape</keyword>
<evidence type="ECO:0000259" key="14">
    <source>
        <dbReference type="Pfam" id="PF08245"/>
    </source>
</evidence>
<dbReference type="InterPro" id="IPR035911">
    <property type="entry name" value="MurE/MurF_N"/>
</dbReference>
<dbReference type="InterPro" id="IPR051046">
    <property type="entry name" value="MurCDEF_CellWall_CoF430Synth"/>
</dbReference>
<dbReference type="Proteomes" id="UP001314903">
    <property type="component" value="Unassembled WGS sequence"/>
</dbReference>
<sequence length="455" mass="51327">MKKLSKIKIMKYTNGINEYEEYNPLIDLVVTDSREVKKDCLYVALKGENFDGHDFIEDAIKMGASLILSEKKYDSKEIIKVENTYLALGELSKGYLNEFNIKKIGITGSSGKTTTKDMVYHALSARYETHRTIGNFNNHIGLPLTALSIEEKDDIAVFEMGMSELWEIDYLCKLTNPHIGIITNIGTAHIENLKTQENIFKAKMEISNYMTKKDLLIVNGDDDYLSKLKKEECSFRLIKYGFSENNDLIAYDYKSDSKNSIFKVKGMDRDLNITLPAIGKHNVLNSLSAIATCIELGMRDEEIQKGLAGFKPSKHRIDIREINGIKIINDSYNANPESISAVLDSFKDYGEGRKVAILGDMLELGDISEIKHREIGEKAIKESDICIFIGNEMKYAKEAALSSLDTGKIIYHFIDKNLAINEIKGIIKYGDIILIKGSRGMNLDKVAEYLIDSKK</sequence>
<evidence type="ECO:0000256" key="10">
    <source>
        <dbReference type="HAMAP-Rule" id="MF_02019"/>
    </source>
</evidence>
<keyword evidence="8 10" id="KW-0131">Cell cycle</keyword>
<keyword evidence="4 10" id="KW-0547">Nucleotide-binding</keyword>
<keyword evidence="16" id="KW-1185">Reference proteome</keyword>
<keyword evidence="9 10" id="KW-0961">Cell wall biogenesis/degradation</keyword>
<evidence type="ECO:0000259" key="12">
    <source>
        <dbReference type="Pfam" id="PF01225"/>
    </source>
</evidence>
<dbReference type="PANTHER" id="PTHR43024:SF1">
    <property type="entry name" value="UDP-N-ACETYLMURAMOYL-TRIPEPTIDE--D-ALANYL-D-ALANINE LIGASE"/>
    <property type="match status" value="1"/>
</dbReference>
<reference evidence="15 16" key="1">
    <citation type="submission" date="2021-03" db="EMBL/GenBank/DDBJ databases">
        <title>Genomic Encyclopedia of Type Strains, Phase IV (KMG-IV): sequencing the most valuable type-strain genomes for metagenomic binning, comparative biology and taxonomic classification.</title>
        <authorList>
            <person name="Goeker M."/>
        </authorList>
    </citation>
    <scope>NUCLEOTIDE SEQUENCE [LARGE SCALE GENOMIC DNA]</scope>
    <source>
        <strain evidence="15 16">DSM 27512</strain>
    </source>
</reference>
<dbReference type="Gene3D" id="3.90.190.20">
    <property type="entry name" value="Mur ligase, C-terminal domain"/>
    <property type="match status" value="1"/>
</dbReference>
<gene>
    <name evidence="10" type="primary">murF</name>
    <name evidence="15" type="ORF">J2Z35_000462</name>
</gene>